<evidence type="ECO:0000256" key="4">
    <source>
        <dbReference type="ARBA" id="ARBA00022842"/>
    </source>
</evidence>
<accession>A0A839URF9</accession>
<dbReference type="Pfam" id="PF00702">
    <property type="entry name" value="Hydrolase"/>
    <property type="match status" value="1"/>
</dbReference>
<dbReference type="GO" id="GO:0046872">
    <property type="term" value="F:metal ion binding"/>
    <property type="evidence" value="ECO:0007669"/>
    <property type="project" value="UniProtKB-KW"/>
</dbReference>
<keyword evidence="4" id="KW-0460">Magnesium</keyword>
<proteinExistence type="inferred from homology"/>
<evidence type="ECO:0000256" key="1">
    <source>
        <dbReference type="ARBA" id="ARBA00001946"/>
    </source>
</evidence>
<dbReference type="SUPFAM" id="SSF56784">
    <property type="entry name" value="HAD-like"/>
    <property type="match status" value="1"/>
</dbReference>
<dbReference type="RefSeq" id="WP_183910781.1">
    <property type="nucleotide sequence ID" value="NZ_JACHXZ010000003.1"/>
</dbReference>
<comment type="cofactor">
    <cofactor evidence="1">
        <name>Mg(2+)</name>
        <dbReference type="ChEBI" id="CHEBI:18420"/>
    </cofactor>
</comment>
<comment type="similarity">
    <text evidence="2">Belongs to the HAD-like hydrolase superfamily. CbbY/CbbZ/Gph/YieH family.</text>
</comment>
<dbReference type="EMBL" id="JACHXZ010000003">
    <property type="protein sequence ID" value="MBB3169301.1"/>
    <property type="molecule type" value="Genomic_DNA"/>
</dbReference>
<reference evidence="5 6" key="1">
    <citation type="submission" date="2020-08" db="EMBL/GenBank/DDBJ databases">
        <title>Genomic Encyclopedia of Type Strains, Phase III (KMG-III): the genomes of soil and plant-associated and newly described type strains.</title>
        <authorList>
            <person name="Whitman W."/>
        </authorList>
    </citation>
    <scope>NUCLEOTIDE SEQUENCE [LARGE SCALE GENOMIC DNA]</scope>
    <source>
        <strain evidence="5 6">CECT 8571</strain>
    </source>
</reference>
<dbReference type="AlphaFoldDB" id="A0A839URF9"/>
<dbReference type="InterPro" id="IPR036412">
    <property type="entry name" value="HAD-like_sf"/>
</dbReference>
<evidence type="ECO:0000313" key="5">
    <source>
        <dbReference type="EMBL" id="MBB3169301.1"/>
    </source>
</evidence>
<dbReference type="InterPro" id="IPR006439">
    <property type="entry name" value="HAD-SF_hydro_IA"/>
</dbReference>
<keyword evidence="5" id="KW-0378">Hydrolase</keyword>
<dbReference type="Proteomes" id="UP000559987">
    <property type="component" value="Unassembled WGS sequence"/>
</dbReference>
<sequence length="225" mass="24453">MSSSRALIIFDCDGVLVDSETIANRVLAEHLRGAGVNVTDAEVQARFKGNSAAQCQALIAQWLGSNAAAALWSELQQRTLEALAQVAPIEGIEAVLSQLRAQGLKFCVASAGDYEKMAVTLGATGLRDAYDLRCFSAVDVAHSKPAPDLFLWAARTMEATPEQCMVIEDSEQGVMAALAAKMAVCWFQVGERREAPEGVQVFSRMAELPPLIAQWRENQWREDNP</sequence>
<name>A0A839URF9_9GAMM</name>
<dbReference type="InterPro" id="IPR023214">
    <property type="entry name" value="HAD_sf"/>
</dbReference>
<dbReference type="InterPro" id="IPR023198">
    <property type="entry name" value="PGP-like_dom2"/>
</dbReference>
<dbReference type="NCBIfam" id="TIGR01509">
    <property type="entry name" value="HAD-SF-IA-v3"/>
    <property type="match status" value="1"/>
</dbReference>
<dbReference type="SFLD" id="SFLDS00003">
    <property type="entry name" value="Haloacid_Dehalogenase"/>
    <property type="match status" value="1"/>
</dbReference>
<dbReference type="InterPro" id="IPR051600">
    <property type="entry name" value="Beta-PGM-like"/>
</dbReference>
<dbReference type="Gene3D" id="1.10.150.240">
    <property type="entry name" value="Putative phosphatase, domain 2"/>
    <property type="match status" value="1"/>
</dbReference>
<evidence type="ECO:0000256" key="3">
    <source>
        <dbReference type="ARBA" id="ARBA00022723"/>
    </source>
</evidence>
<dbReference type="SFLD" id="SFLDG01135">
    <property type="entry name" value="C1.5.6:_HAD__Beta-PGM__Phospha"/>
    <property type="match status" value="1"/>
</dbReference>
<dbReference type="PANTHER" id="PTHR46193:SF10">
    <property type="entry name" value="6-PHOSPHOGLUCONATE PHOSPHATASE"/>
    <property type="match status" value="1"/>
</dbReference>
<gene>
    <name evidence="5" type="ORF">FHS30_002509</name>
</gene>
<keyword evidence="3" id="KW-0479">Metal-binding</keyword>
<evidence type="ECO:0000313" key="6">
    <source>
        <dbReference type="Proteomes" id="UP000559987"/>
    </source>
</evidence>
<dbReference type="SFLD" id="SFLDG01129">
    <property type="entry name" value="C1.5:_HAD__Beta-PGM__Phosphata"/>
    <property type="match status" value="1"/>
</dbReference>
<evidence type="ECO:0000256" key="2">
    <source>
        <dbReference type="ARBA" id="ARBA00006171"/>
    </source>
</evidence>
<dbReference type="Gene3D" id="3.40.50.1000">
    <property type="entry name" value="HAD superfamily/HAD-like"/>
    <property type="match status" value="1"/>
</dbReference>
<dbReference type="PANTHER" id="PTHR46193">
    <property type="entry name" value="6-PHOSPHOGLUCONATE PHOSPHATASE"/>
    <property type="match status" value="1"/>
</dbReference>
<dbReference type="GO" id="GO:0016787">
    <property type="term" value="F:hydrolase activity"/>
    <property type="evidence" value="ECO:0007669"/>
    <property type="project" value="UniProtKB-KW"/>
</dbReference>
<comment type="caution">
    <text evidence="5">The sequence shown here is derived from an EMBL/GenBank/DDBJ whole genome shotgun (WGS) entry which is preliminary data.</text>
</comment>
<organism evidence="5 6">
    <name type="scientific">Simiduia aestuariiviva</name>
    <dbReference type="NCBI Taxonomy" id="1510459"/>
    <lineage>
        <taxon>Bacteria</taxon>
        <taxon>Pseudomonadati</taxon>
        <taxon>Pseudomonadota</taxon>
        <taxon>Gammaproteobacteria</taxon>
        <taxon>Cellvibrionales</taxon>
        <taxon>Cellvibrionaceae</taxon>
        <taxon>Simiduia</taxon>
    </lineage>
</organism>
<protein>
    <submittedName>
        <fullName evidence="5">HAD superfamily hydrolase (TIGR01509 family)</fullName>
    </submittedName>
</protein>
<keyword evidence="6" id="KW-1185">Reference proteome</keyword>